<dbReference type="InterPro" id="IPR029016">
    <property type="entry name" value="GAF-like_dom_sf"/>
</dbReference>
<evidence type="ECO:0000313" key="2">
    <source>
        <dbReference type="Proteomes" id="UP000197065"/>
    </source>
</evidence>
<protein>
    <submittedName>
        <fullName evidence="1">Uncharacterized protein</fullName>
    </submittedName>
</protein>
<reference evidence="1 2" key="1">
    <citation type="submission" date="2017-06" db="EMBL/GenBank/DDBJ databases">
        <authorList>
            <person name="Kim H.J."/>
            <person name="Triplett B.A."/>
        </authorList>
    </citation>
    <scope>NUCLEOTIDE SEQUENCE [LARGE SCALE GENOMIC DNA]</scope>
    <source>
        <strain evidence="1 2">B29T1</strain>
    </source>
</reference>
<dbReference type="RefSeq" id="WP_133063902.1">
    <property type="nucleotide sequence ID" value="NZ_FYEH01000008.1"/>
</dbReference>
<dbReference type="AlphaFoldDB" id="A0A212RG96"/>
<dbReference type="Proteomes" id="UP000197065">
    <property type="component" value="Unassembled WGS sequence"/>
</dbReference>
<dbReference type="EMBL" id="FYEH01000008">
    <property type="protein sequence ID" value="SNB71401.1"/>
    <property type="molecule type" value="Genomic_DNA"/>
</dbReference>
<organism evidence="1 2">
    <name type="scientific">Arboricoccus pini</name>
    <dbReference type="NCBI Taxonomy" id="1963835"/>
    <lineage>
        <taxon>Bacteria</taxon>
        <taxon>Pseudomonadati</taxon>
        <taxon>Pseudomonadota</taxon>
        <taxon>Alphaproteobacteria</taxon>
        <taxon>Geminicoccales</taxon>
        <taxon>Geminicoccaceae</taxon>
        <taxon>Arboricoccus</taxon>
    </lineage>
</organism>
<dbReference type="Gene3D" id="3.30.450.40">
    <property type="match status" value="1"/>
</dbReference>
<name>A0A212RG96_9PROT</name>
<sequence>MLTEDTFKDTALAAHIREGRHWSENCQGTNALGLAIAVRQPVTVHGEEDFFIAQSRLTCTAVQIFASDGSLAGVIDESGNCHARQHHTMALARMAAANIECLMFRAQYRGRPILVFHRQPEYLRTASVGLLVLDSDGLALAVNRRTALFLQGLPVLAGEPVEQLFKESVPALLAASA</sequence>
<accession>A0A212RG96</accession>
<keyword evidence="2" id="KW-1185">Reference proteome</keyword>
<gene>
    <name evidence="1" type="ORF">SAMN07250955_108116</name>
</gene>
<dbReference type="OrthoDB" id="9770562at2"/>
<proteinExistence type="predicted"/>
<evidence type="ECO:0000313" key="1">
    <source>
        <dbReference type="EMBL" id="SNB71401.1"/>
    </source>
</evidence>